<dbReference type="InterPro" id="IPR019198">
    <property type="entry name" value="Beta_propeller_containing"/>
</dbReference>
<reference evidence="2 3" key="1">
    <citation type="submission" date="2014-02" db="EMBL/GenBank/DDBJ databases">
        <title>The small core and large imbalanced accessory genome model reveals a collaborative survival strategy of Sorangium cellulosum strains in nature.</title>
        <authorList>
            <person name="Han K."/>
            <person name="Peng R."/>
            <person name="Blom J."/>
            <person name="Li Y.-Z."/>
        </authorList>
    </citation>
    <scope>NUCLEOTIDE SEQUENCE [LARGE SCALE GENOMIC DNA]</scope>
    <source>
        <strain evidence="2 3">So0007-03</strain>
    </source>
</reference>
<dbReference type="Proteomes" id="UP000075502">
    <property type="component" value="Unassembled WGS sequence"/>
</dbReference>
<feature type="region of interest" description="Disordered" evidence="1">
    <location>
        <begin position="1"/>
        <end position="29"/>
    </location>
</feature>
<dbReference type="Pfam" id="PF09826">
    <property type="entry name" value="Beta_propel"/>
    <property type="match status" value="1"/>
</dbReference>
<dbReference type="EMBL" id="JEME01001370">
    <property type="protein sequence ID" value="KYG07349.1"/>
    <property type="molecule type" value="Genomic_DNA"/>
</dbReference>
<feature type="non-terminal residue" evidence="2">
    <location>
        <position position="1"/>
    </location>
</feature>
<gene>
    <name evidence="2" type="ORF">BE21_29770</name>
</gene>
<comment type="caution">
    <text evidence="2">The sequence shown here is derived from an EMBL/GenBank/DDBJ whole genome shotgun (WGS) entry which is preliminary data.</text>
</comment>
<sequence length="643" mass="69138">AQLEAPMPPPRVDRPAGAGVAPSTRGCAEHAPRLREDALRAADHRIEAARREYLLFQCTPPRLVPVSDKGWAARQSGTNVQVPGVDEPDFVKVDGPRLYTLSGTKLRIFDVAAPARARAVGEVALDGPARKLFAAGNRLVVYSSMDPPAGRVATPECTYGYDCVPAGDGAATRIRVLDVSLSGAPKTLRTIDVSGSFIAARRVGDAVHTVVHDDRIGPPGLRFAPERQLAGPEEAEREFARLREENRRAILAADPSVFLPSAREAGQPGAGACRIHVAPGADAAGFTSIVSLDLGVSSGFHREIVQTQPGFAYASKDALYLAVPQLARRDLYPDWAHAGGTLIHAFDLAGGASTYAASGVVRGRLLNQFSMDEHEGHLRVATTVGRAPDPAAHSLVTVLRRQRAELAARQRAELAAVGVLDRLAPSEDIRSVRFDGARGFVVTFKKTDPLFALDLSQPTAPRVLAELKIPGFSTYMHLMDPAHLLTIGYDAEDQGKFAYFQGVLLQIFDVRRPSEPRLLHRAVIGTRGSSSEALTNHLAFTYFAPRELLSLPMTICGGGQGPQHGTSQFSGLLLYRASAQRGFQPLGRVAQGQAFCGAWWSSGFSAVKRSFVTGDHVLSVSDQEVKVRRIQAPSKELVTLTMQ</sequence>
<evidence type="ECO:0000256" key="1">
    <source>
        <dbReference type="SAM" id="MobiDB-lite"/>
    </source>
</evidence>
<protein>
    <submittedName>
        <fullName evidence="2">Uncharacterized protein</fullName>
    </submittedName>
</protein>
<accession>A0A150TRM1</accession>
<evidence type="ECO:0000313" key="2">
    <source>
        <dbReference type="EMBL" id="KYG07349.1"/>
    </source>
</evidence>
<proteinExistence type="predicted"/>
<feature type="compositionally biased region" description="Pro residues" evidence="1">
    <location>
        <begin position="1"/>
        <end position="10"/>
    </location>
</feature>
<organism evidence="2 3">
    <name type="scientific">Sorangium cellulosum</name>
    <name type="common">Polyangium cellulosum</name>
    <dbReference type="NCBI Taxonomy" id="56"/>
    <lineage>
        <taxon>Bacteria</taxon>
        <taxon>Pseudomonadati</taxon>
        <taxon>Myxococcota</taxon>
        <taxon>Polyangia</taxon>
        <taxon>Polyangiales</taxon>
        <taxon>Polyangiaceae</taxon>
        <taxon>Sorangium</taxon>
    </lineage>
</organism>
<dbReference type="AlphaFoldDB" id="A0A150TRM1"/>
<name>A0A150TRM1_SORCE</name>
<evidence type="ECO:0000313" key="3">
    <source>
        <dbReference type="Proteomes" id="UP000075502"/>
    </source>
</evidence>